<evidence type="ECO:0000313" key="4">
    <source>
        <dbReference type="Proteomes" id="UP001140206"/>
    </source>
</evidence>
<sequence>MKFVPALVDGDTVIADSFAIALANKYPQNPLLPRDLKKKALNIQIASIVSSGIQPLLNLVVVSYVEEKLGSKEKDAWSIDQTNRVFTALEKLLKGCARKYATGDEIGLGDVFLAPQLYYVINKLQMDMSNYPTLARLHAAYEEVPAFQAAVPENQPDAPSITMLISQKIKS</sequence>
<accession>A0AAV8CNZ0</accession>
<evidence type="ECO:0000256" key="1">
    <source>
        <dbReference type="ARBA" id="ARBA00010007"/>
    </source>
</evidence>
<dbReference type="InterPro" id="IPR036282">
    <property type="entry name" value="Glutathione-S-Trfase_C_sf"/>
</dbReference>
<dbReference type="SUPFAM" id="SSF52833">
    <property type="entry name" value="Thioredoxin-like"/>
    <property type="match status" value="1"/>
</dbReference>
<proteinExistence type="inferred from homology"/>
<dbReference type="PANTHER" id="PTHR42673:SF4">
    <property type="entry name" value="MALEYLACETOACETATE ISOMERASE"/>
    <property type="match status" value="1"/>
</dbReference>
<dbReference type="PROSITE" id="PS50405">
    <property type="entry name" value="GST_CTER"/>
    <property type="match status" value="1"/>
</dbReference>
<feature type="domain" description="GST C-terminal" evidence="2">
    <location>
        <begin position="35"/>
        <end position="160"/>
    </location>
</feature>
<keyword evidence="4" id="KW-1185">Reference proteome</keyword>
<protein>
    <submittedName>
        <fullName evidence="3">Glutathione S-transferase</fullName>
    </submittedName>
</protein>
<comment type="similarity">
    <text evidence="1">Belongs to the GST superfamily. Zeta family.</text>
</comment>
<dbReference type="Gene3D" id="1.20.1050.10">
    <property type="match status" value="1"/>
</dbReference>
<dbReference type="EMBL" id="JAMFTS010000005">
    <property type="protein sequence ID" value="KAJ4756519.1"/>
    <property type="molecule type" value="Genomic_DNA"/>
</dbReference>
<dbReference type="CDD" id="cd03191">
    <property type="entry name" value="GST_C_Zeta"/>
    <property type="match status" value="1"/>
</dbReference>
<dbReference type="Proteomes" id="UP001140206">
    <property type="component" value="Chromosome 5"/>
</dbReference>
<dbReference type="GO" id="GO:0016034">
    <property type="term" value="F:maleylacetoacetate isomerase activity"/>
    <property type="evidence" value="ECO:0007669"/>
    <property type="project" value="TreeGrafter"/>
</dbReference>
<name>A0AAV8CNZ0_9POAL</name>
<dbReference type="AlphaFoldDB" id="A0AAV8CNZ0"/>
<reference evidence="3" key="1">
    <citation type="submission" date="2022-08" db="EMBL/GenBank/DDBJ databases">
        <authorList>
            <person name="Marques A."/>
        </authorList>
    </citation>
    <scope>NUCLEOTIDE SEQUENCE</scope>
    <source>
        <strain evidence="3">RhyPub2mFocal</strain>
        <tissue evidence="3">Leaves</tissue>
    </source>
</reference>
<evidence type="ECO:0000259" key="2">
    <source>
        <dbReference type="PROSITE" id="PS50405"/>
    </source>
</evidence>
<dbReference type="Pfam" id="PF14497">
    <property type="entry name" value="GST_C_3"/>
    <property type="match status" value="1"/>
</dbReference>
<dbReference type="InterPro" id="IPR034330">
    <property type="entry name" value="GST_Zeta_C"/>
</dbReference>
<dbReference type="GO" id="GO:0004364">
    <property type="term" value="F:glutathione transferase activity"/>
    <property type="evidence" value="ECO:0007669"/>
    <property type="project" value="TreeGrafter"/>
</dbReference>
<dbReference type="PANTHER" id="PTHR42673">
    <property type="entry name" value="MALEYLACETOACETATE ISOMERASE"/>
    <property type="match status" value="1"/>
</dbReference>
<dbReference type="GO" id="GO:0006559">
    <property type="term" value="P:L-phenylalanine catabolic process"/>
    <property type="evidence" value="ECO:0007669"/>
    <property type="project" value="TreeGrafter"/>
</dbReference>
<dbReference type="InterPro" id="IPR004046">
    <property type="entry name" value="GST_C"/>
</dbReference>
<dbReference type="InterPro" id="IPR036249">
    <property type="entry name" value="Thioredoxin-like_sf"/>
</dbReference>
<gene>
    <name evidence="3" type="ORF">LUZ62_090924</name>
</gene>
<organism evidence="3 4">
    <name type="scientific">Rhynchospora pubera</name>
    <dbReference type="NCBI Taxonomy" id="906938"/>
    <lineage>
        <taxon>Eukaryota</taxon>
        <taxon>Viridiplantae</taxon>
        <taxon>Streptophyta</taxon>
        <taxon>Embryophyta</taxon>
        <taxon>Tracheophyta</taxon>
        <taxon>Spermatophyta</taxon>
        <taxon>Magnoliopsida</taxon>
        <taxon>Liliopsida</taxon>
        <taxon>Poales</taxon>
        <taxon>Cyperaceae</taxon>
        <taxon>Cyperoideae</taxon>
        <taxon>Rhynchosporeae</taxon>
        <taxon>Rhynchospora</taxon>
    </lineage>
</organism>
<dbReference type="GO" id="GO:0006749">
    <property type="term" value="P:glutathione metabolic process"/>
    <property type="evidence" value="ECO:0007669"/>
    <property type="project" value="TreeGrafter"/>
</dbReference>
<dbReference type="SUPFAM" id="SSF47616">
    <property type="entry name" value="GST C-terminal domain-like"/>
    <property type="match status" value="1"/>
</dbReference>
<comment type="caution">
    <text evidence="3">The sequence shown here is derived from an EMBL/GenBank/DDBJ whole genome shotgun (WGS) entry which is preliminary data.</text>
</comment>
<dbReference type="FunFam" id="1.20.1050.10:FF:000017">
    <property type="entry name" value="Maleylacetoacetate isomerase"/>
    <property type="match status" value="1"/>
</dbReference>
<evidence type="ECO:0000313" key="3">
    <source>
        <dbReference type="EMBL" id="KAJ4756519.1"/>
    </source>
</evidence>
<dbReference type="InterPro" id="IPR010987">
    <property type="entry name" value="Glutathione-S-Trfase_C-like"/>
</dbReference>